<keyword evidence="2" id="KW-1185">Reference proteome</keyword>
<dbReference type="AlphaFoldDB" id="A0A518C7V8"/>
<gene>
    <name evidence="1" type="ORF">Pan97_23120</name>
</gene>
<name>A0A518C7V8_9BACT</name>
<dbReference type="PANTHER" id="PTHR39206">
    <property type="entry name" value="SLL8004 PROTEIN"/>
    <property type="match status" value="1"/>
</dbReference>
<sequence>MAPTVYVIAGPNGAGKTTFASKFLPDFVHCKEFLNADLIAAGLSPFDPESQSVAAGKIMLQRMDELTSKRENFSFESTLSGRGYIKKFDSLRERGYEIEIFFLWLPSEDEAVERVANRVQQGGHNIPEPVIRRRYNSGIRNFWMAYRQIADRWHLYDNSGVPPYRIARSVAGKLQVIQQAPYGKFEQFAEGI</sequence>
<reference evidence="2" key="1">
    <citation type="submission" date="2019-02" db="EMBL/GenBank/DDBJ databases">
        <title>Deep-cultivation of Planctomycetes and their phenomic and genomic characterization uncovers novel biology.</title>
        <authorList>
            <person name="Wiegand S."/>
            <person name="Jogler M."/>
            <person name="Boedeker C."/>
            <person name="Pinto D."/>
            <person name="Vollmers J."/>
            <person name="Rivas-Marin E."/>
            <person name="Kohn T."/>
            <person name="Peeters S.H."/>
            <person name="Heuer A."/>
            <person name="Rast P."/>
            <person name="Oberbeckmann S."/>
            <person name="Bunk B."/>
            <person name="Jeske O."/>
            <person name="Meyerdierks A."/>
            <person name="Storesund J.E."/>
            <person name="Kallscheuer N."/>
            <person name="Luecker S."/>
            <person name="Lage O.M."/>
            <person name="Pohl T."/>
            <person name="Merkel B.J."/>
            <person name="Hornburger P."/>
            <person name="Mueller R.-W."/>
            <person name="Bruemmer F."/>
            <person name="Labrenz M."/>
            <person name="Spormann A.M."/>
            <person name="Op den Camp H."/>
            <person name="Overmann J."/>
            <person name="Amann R."/>
            <person name="Jetten M.S.M."/>
            <person name="Mascher T."/>
            <person name="Medema M.H."/>
            <person name="Devos D.P."/>
            <person name="Kaster A.-K."/>
            <person name="Ovreas L."/>
            <person name="Rohde M."/>
            <person name="Galperin M.Y."/>
            <person name="Jogler C."/>
        </authorList>
    </citation>
    <scope>NUCLEOTIDE SEQUENCE [LARGE SCALE GENOMIC DNA]</scope>
    <source>
        <strain evidence="2">Pan97</strain>
    </source>
</reference>
<dbReference type="SUPFAM" id="SSF52540">
    <property type="entry name" value="P-loop containing nucleoside triphosphate hydrolases"/>
    <property type="match status" value="1"/>
</dbReference>
<dbReference type="PANTHER" id="PTHR39206:SF1">
    <property type="entry name" value="SLL8004 PROTEIN"/>
    <property type="match status" value="1"/>
</dbReference>
<dbReference type="Pfam" id="PF13671">
    <property type="entry name" value="AAA_33"/>
    <property type="match status" value="1"/>
</dbReference>
<evidence type="ECO:0000313" key="1">
    <source>
        <dbReference type="EMBL" id="QDU75282.1"/>
    </source>
</evidence>
<dbReference type="Gene3D" id="3.40.50.300">
    <property type="entry name" value="P-loop containing nucleotide triphosphate hydrolases"/>
    <property type="match status" value="1"/>
</dbReference>
<dbReference type="OrthoDB" id="9791543at2"/>
<evidence type="ECO:0000313" key="2">
    <source>
        <dbReference type="Proteomes" id="UP000318626"/>
    </source>
</evidence>
<dbReference type="KEGG" id="bvo:Pan97_23120"/>
<dbReference type="Proteomes" id="UP000318626">
    <property type="component" value="Chromosome"/>
</dbReference>
<organism evidence="1 2">
    <name type="scientific">Bremerella volcania</name>
    <dbReference type="NCBI Taxonomy" id="2527984"/>
    <lineage>
        <taxon>Bacteria</taxon>
        <taxon>Pseudomonadati</taxon>
        <taxon>Planctomycetota</taxon>
        <taxon>Planctomycetia</taxon>
        <taxon>Pirellulales</taxon>
        <taxon>Pirellulaceae</taxon>
        <taxon>Bremerella</taxon>
    </lineage>
</organism>
<protein>
    <submittedName>
        <fullName evidence="1">Zeta toxin</fullName>
    </submittedName>
</protein>
<dbReference type="InterPro" id="IPR027417">
    <property type="entry name" value="P-loop_NTPase"/>
</dbReference>
<proteinExistence type="predicted"/>
<accession>A0A518C7V8</accession>
<dbReference type="EMBL" id="CP036289">
    <property type="protein sequence ID" value="QDU75282.1"/>
    <property type="molecule type" value="Genomic_DNA"/>
</dbReference>
<dbReference type="RefSeq" id="WP_144972528.1">
    <property type="nucleotide sequence ID" value="NZ_CP036289.1"/>
</dbReference>